<organism evidence="1 2">
    <name type="scientific">Melia azedarach</name>
    <name type="common">Chinaberry tree</name>
    <dbReference type="NCBI Taxonomy" id="155640"/>
    <lineage>
        <taxon>Eukaryota</taxon>
        <taxon>Viridiplantae</taxon>
        <taxon>Streptophyta</taxon>
        <taxon>Embryophyta</taxon>
        <taxon>Tracheophyta</taxon>
        <taxon>Spermatophyta</taxon>
        <taxon>Magnoliopsida</taxon>
        <taxon>eudicotyledons</taxon>
        <taxon>Gunneridae</taxon>
        <taxon>Pentapetalae</taxon>
        <taxon>rosids</taxon>
        <taxon>malvids</taxon>
        <taxon>Sapindales</taxon>
        <taxon>Meliaceae</taxon>
        <taxon>Melia</taxon>
    </lineage>
</organism>
<dbReference type="EMBL" id="CM051398">
    <property type="protein sequence ID" value="KAJ4718124.1"/>
    <property type="molecule type" value="Genomic_DNA"/>
</dbReference>
<proteinExistence type="predicted"/>
<comment type="caution">
    <text evidence="1">The sequence shown here is derived from an EMBL/GenBank/DDBJ whole genome shotgun (WGS) entry which is preliminary data.</text>
</comment>
<sequence length="1112" mass="124929">MSPQRQVTVRDLMEEGKKRIVFLAICVIGLSYLMSLTSSSVLVNLPAAASLIILLRYFSLDFEMRRKAAAYNSKPSSGNVISQNKPPEHTKVVGHSDWRRNVNSPVVEDAIDKFTRHLVSEWVTDLWYSRLTRDKDGPEELVQIINGVLGEFSGRMRNINLIDLLTRDFVNLICTHLELFRASQAKIEKQQSEPLTIEYREIELRRVLAAENKLHPALFSAEAEHKVLQCLMDGLISFTFRPEDLKCSFFRYIVRELLACAVMRPVLNLANPRFINERIESLAINMRKAKGAMATQETSQSRPNGSSKISSDHFSRVLDPSVTGVELVELKNDKPRTTSVTTTTDNQNGTHHSKDPLLSIDTRSTRSWSSLPMSSQTSDEKGIQRHHSGGEWGNMLDMMSRRKTQALAPEHFENMWTKGRNYKRKEGENRVNDHVQHSALKSASVDGLKAISKPKEKSSMMKVDPPESHTARNADWKKSSSSSLASYHEYDEHNLMHPEEAELGSSSSYTSEDEETDSVTGLDSPGTKVWDGKSNRNQAVSHIRHPLENPDGHISKKTGRRHVQYQRFPQIQSGRKRSRLSSQKLPVWQEVERTSFLSGDGQDILSLSKGQGKVDESSDDSESEIFGRSQSGAAASSPSFISLPESGGLTVNSLQNSLVVDSFFKLRCEVLGANIVKSGSRTFAVYSIAVTDTSNNSWSIKRRFRHFEELHRRLKIFPEYNLHLPPKHFLSTGLDVPVIQERCTLLDRYLKKLLQLPTVSGSIETYVFSNSFSIVETLSVDLEDKPSEKIAKVSNSVGSLIGSSSSGRDQLGSESKESAWQVKDNVIADGQKVNVKEMSHSPVKSTSKERGKSSEDSGNGPDIMVQNNSSSLKNLGKPVKRREKDSLDEASELLLDAASDPTLPTEWVPPNLSFPILDLVDVIFQLQDGGWIRRKAFWVAKQVLQLGMGDAFDDWLMEKIQLLRRGTVVASGIKRLEQILWPDGIFITKHPKRKQAPPPSSPSQSSPHGCQPAEISSPRLTEEQKQEADRRAKFVYELMIDKAPAAIVGLVGRKEYEQCAKDLYFFIQSSVCLKQLAYDLLELLLSSAFPEMDYAFKQLHEEKHRFGEFKAN</sequence>
<protein>
    <submittedName>
        <fullName evidence="1">Phox-associated domain,Sorting nexin</fullName>
    </submittedName>
</protein>
<keyword evidence="2" id="KW-1185">Reference proteome</keyword>
<accession>A0ACC1Y599</accession>
<reference evidence="1 2" key="1">
    <citation type="journal article" date="2023" name="Science">
        <title>Complex scaffold remodeling in plant triterpene biosynthesis.</title>
        <authorList>
            <person name="De La Pena R."/>
            <person name="Hodgson H."/>
            <person name="Liu J.C."/>
            <person name="Stephenson M.J."/>
            <person name="Martin A.C."/>
            <person name="Owen C."/>
            <person name="Harkess A."/>
            <person name="Leebens-Mack J."/>
            <person name="Jimenez L.E."/>
            <person name="Osbourn A."/>
            <person name="Sattely E.S."/>
        </authorList>
    </citation>
    <scope>NUCLEOTIDE SEQUENCE [LARGE SCALE GENOMIC DNA]</scope>
    <source>
        <strain evidence="2">cv. JPN11</strain>
        <tissue evidence="1">Leaf</tissue>
    </source>
</reference>
<name>A0ACC1Y599_MELAZ</name>
<evidence type="ECO:0000313" key="2">
    <source>
        <dbReference type="Proteomes" id="UP001164539"/>
    </source>
</evidence>
<gene>
    <name evidence="1" type="ORF">OWV82_009843</name>
</gene>
<evidence type="ECO:0000313" key="1">
    <source>
        <dbReference type="EMBL" id="KAJ4718124.1"/>
    </source>
</evidence>
<dbReference type="Proteomes" id="UP001164539">
    <property type="component" value="Chromosome 5"/>
</dbReference>